<dbReference type="EMBL" id="CP028160">
    <property type="protein sequence ID" value="AWN66503.1"/>
    <property type="molecule type" value="Genomic_DNA"/>
</dbReference>
<dbReference type="Gene3D" id="3.40.50.150">
    <property type="entry name" value="Vaccinia Virus protein VP39"/>
    <property type="match status" value="1"/>
</dbReference>
<proteinExistence type="predicted"/>
<name>A0A2Z3KQ94_LACLL</name>
<keyword evidence="1" id="KW-0489">Methyltransferase</keyword>
<dbReference type="RefSeq" id="WP_109991192.1">
    <property type="nucleotide sequence ID" value="NZ_CP028160.1"/>
</dbReference>
<evidence type="ECO:0000313" key="2">
    <source>
        <dbReference type="Proteomes" id="UP000245919"/>
    </source>
</evidence>
<dbReference type="Proteomes" id="UP000245919">
    <property type="component" value="Chromosome"/>
</dbReference>
<keyword evidence="1" id="KW-0808">Transferase</keyword>
<accession>A0A2Z3KQ94</accession>
<dbReference type="REBASE" id="252858">
    <property type="entry name" value="M.Lla14B4ORF10095P"/>
</dbReference>
<organism evidence="1 2">
    <name type="scientific">Lactococcus lactis subsp. lactis</name>
    <name type="common">Streptococcus lactis</name>
    <dbReference type="NCBI Taxonomy" id="1360"/>
    <lineage>
        <taxon>Bacteria</taxon>
        <taxon>Bacillati</taxon>
        <taxon>Bacillota</taxon>
        <taxon>Bacilli</taxon>
        <taxon>Lactobacillales</taxon>
        <taxon>Streptococcaceae</taxon>
        <taxon>Lactococcus</taxon>
    </lineage>
</organism>
<dbReference type="GO" id="GO:0008168">
    <property type="term" value="F:methyltransferase activity"/>
    <property type="evidence" value="ECO:0007669"/>
    <property type="project" value="UniProtKB-KW"/>
</dbReference>
<reference evidence="1 2" key="1">
    <citation type="submission" date="2018-03" db="EMBL/GenBank/DDBJ databases">
        <title>Genome sequence of Lactococcus lactis strain 14B4 from almond drupe.</title>
        <authorList>
            <person name="Tran T.D."/>
            <person name="McGarvey J.A."/>
            <person name="Huynh S."/>
            <person name="Parker C.T."/>
        </authorList>
    </citation>
    <scope>NUCLEOTIDE SEQUENCE [LARGE SCALE GENOMIC DNA]</scope>
    <source>
        <strain evidence="1 2">14B4</strain>
    </source>
</reference>
<gene>
    <name evidence="1" type="ORF">LL14B4_10095</name>
</gene>
<protein>
    <submittedName>
        <fullName evidence="1">SAM-dependent methyltransferase</fullName>
    </submittedName>
</protein>
<dbReference type="InterPro" id="IPR029063">
    <property type="entry name" value="SAM-dependent_MTases_sf"/>
</dbReference>
<dbReference type="SUPFAM" id="SSF53335">
    <property type="entry name" value="S-adenosyl-L-methionine-dependent methyltransferases"/>
    <property type="match status" value="1"/>
</dbReference>
<dbReference type="GO" id="GO:0032259">
    <property type="term" value="P:methylation"/>
    <property type="evidence" value="ECO:0007669"/>
    <property type="project" value="UniProtKB-KW"/>
</dbReference>
<sequence>MKPILDMCCGSKMFYFDKNNPNVEYCDIREGTYTNFDRGNPRTTEVKPDRLTDFRCLPFEDNSFYQVIFDPPHLIHAGDNSWLKAKYGRLNKENWENDIKLGFSEAWRVLKLNGTLIFKWNDSDIPLAKLKPFFPSQPIIGQKRPKNKNGKYTHWLVFLKSEILN</sequence>
<evidence type="ECO:0000313" key="1">
    <source>
        <dbReference type="EMBL" id="AWN66503.1"/>
    </source>
</evidence>
<dbReference type="GeneID" id="89634130"/>
<dbReference type="AlphaFoldDB" id="A0A2Z3KQ94"/>